<reference evidence="2" key="2">
    <citation type="journal article" date="2017" name="Nat. Plants">
        <title>The Aegilops tauschii genome reveals multiple impacts of transposons.</title>
        <authorList>
            <person name="Zhao G."/>
            <person name="Zou C."/>
            <person name="Li K."/>
            <person name="Wang K."/>
            <person name="Li T."/>
            <person name="Gao L."/>
            <person name="Zhang X."/>
            <person name="Wang H."/>
            <person name="Yang Z."/>
            <person name="Liu X."/>
            <person name="Jiang W."/>
            <person name="Mao L."/>
            <person name="Kong X."/>
            <person name="Jiao Y."/>
            <person name="Jia J."/>
        </authorList>
    </citation>
    <scope>NUCLEOTIDE SEQUENCE [LARGE SCALE GENOMIC DNA]</scope>
    <source>
        <strain evidence="2">cv. AL8/78</strain>
    </source>
</reference>
<dbReference type="AlphaFoldDB" id="A0A453JFB4"/>
<evidence type="ECO:0000313" key="1">
    <source>
        <dbReference type="EnsemblPlants" id="AET5Gv20026100.4"/>
    </source>
</evidence>
<sequence length="75" mass="8229">CSSLKIASVCPSCSTIREWLGVSLLEDPQRFSTAVPASEQMNLVKKLRERTCAPIKDVKASLVCCDRDIGLLISF</sequence>
<dbReference type="Gramene" id="AET5Gv20026100.4">
    <property type="protein sequence ID" value="AET5Gv20026100.4"/>
    <property type="gene ID" value="AET5Gv20026100"/>
</dbReference>
<reference evidence="1" key="5">
    <citation type="journal article" date="2021" name="G3 (Bethesda)">
        <title>Aegilops tauschii genome assembly Aet v5.0 features greater sequence contiguity and improved annotation.</title>
        <authorList>
            <person name="Wang L."/>
            <person name="Zhu T."/>
            <person name="Rodriguez J.C."/>
            <person name="Deal K.R."/>
            <person name="Dubcovsky J."/>
            <person name="McGuire P.E."/>
            <person name="Lux T."/>
            <person name="Spannagl M."/>
            <person name="Mayer K.F.X."/>
            <person name="Baldrich P."/>
            <person name="Meyers B.C."/>
            <person name="Huo N."/>
            <person name="Gu Y.Q."/>
            <person name="Zhou H."/>
            <person name="Devos K.M."/>
            <person name="Bennetzen J.L."/>
            <person name="Unver T."/>
            <person name="Budak H."/>
            <person name="Gulick P.J."/>
            <person name="Galiba G."/>
            <person name="Kalapos B."/>
            <person name="Nelson D.R."/>
            <person name="Li P."/>
            <person name="You F.M."/>
            <person name="Luo M.C."/>
            <person name="Dvorak J."/>
        </authorList>
    </citation>
    <scope>NUCLEOTIDE SEQUENCE [LARGE SCALE GENOMIC DNA]</scope>
    <source>
        <strain evidence="1">cv. AL8/78</strain>
    </source>
</reference>
<dbReference type="Gene3D" id="1.10.8.10">
    <property type="entry name" value="DNA helicase RuvA subunit, C-terminal domain"/>
    <property type="match status" value="1"/>
</dbReference>
<reference evidence="2" key="1">
    <citation type="journal article" date="2014" name="Science">
        <title>Ancient hybridizations among the ancestral genomes of bread wheat.</title>
        <authorList>
            <consortium name="International Wheat Genome Sequencing Consortium,"/>
            <person name="Marcussen T."/>
            <person name="Sandve S.R."/>
            <person name="Heier L."/>
            <person name="Spannagl M."/>
            <person name="Pfeifer M."/>
            <person name="Jakobsen K.S."/>
            <person name="Wulff B.B."/>
            <person name="Steuernagel B."/>
            <person name="Mayer K.F."/>
            <person name="Olsen O.A."/>
        </authorList>
    </citation>
    <scope>NUCLEOTIDE SEQUENCE [LARGE SCALE GENOMIC DNA]</scope>
    <source>
        <strain evidence="2">cv. AL8/78</strain>
    </source>
</reference>
<dbReference type="EnsemblPlants" id="AET5Gv20026100.4">
    <property type="protein sequence ID" value="AET5Gv20026100.4"/>
    <property type="gene ID" value="AET5Gv20026100"/>
</dbReference>
<reference evidence="1" key="3">
    <citation type="journal article" date="2017" name="Nature">
        <title>Genome sequence of the progenitor of the wheat D genome Aegilops tauschii.</title>
        <authorList>
            <person name="Luo M.C."/>
            <person name="Gu Y.Q."/>
            <person name="Puiu D."/>
            <person name="Wang H."/>
            <person name="Twardziok S.O."/>
            <person name="Deal K.R."/>
            <person name="Huo N."/>
            <person name="Zhu T."/>
            <person name="Wang L."/>
            <person name="Wang Y."/>
            <person name="McGuire P.E."/>
            <person name="Liu S."/>
            <person name="Long H."/>
            <person name="Ramasamy R.K."/>
            <person name="Rodriguez J.C."/>
            <person name="Van S.L."/>
            <person name="Yuan L."/>
            <person name="Wang Z."/>
            <person name="Xia Z."/>
            <person name="Xiao L."/>
            <person name="Anderson O.D."/>
            <person name="Ouyang S."/>
            <person name="Liang Y."/>
            <person name="Zimin A.V."/>
            <person name="Pertea G."/>
            <person name="Qi P."/>
            <person name="Bennetzen J.L."/>
            <person name="Dai X."/>
            <person name="Dawson M.W."/>
            <person name="Muller H.G."/>
            <person name="Kugler K."/>
            <person name="Rivarola-Duarte L."/>
            <person name="Spannagl M."/>
            <person name="Mayer K.F.X."/>
            <person name="Lu F.H."/>
            <person name="Bevan M.W."/>
            <person name="Leroy P."/>
            <person name="Li P."/>
            <person name="You F.M."/>
            <person name="Sun Q."/>
            <person name="Liu Z."/>
            <person name="Lyons E."/>
            <person name="Wicker T."/>
            <person name="Salzberg S.L."/>
            <person name="Devos K.M."/>
            <person name="Dvorak J."/>
        </authorList>
    </citation>
    <scope>NUCLEOTIDE SEQUENCE [LARGE SCALE GENOMIC DNA]</scope>
    <source>
        <strain evidence="1">cv. AL8/78</strain>
    </source>
</reference>
<protein>
    <submittedName>
        <fullName evidence="1">Uncharacterized protein</fullName>
    </submittedName>
</protein>
<evidence type="ECO:0000313" key="2">
    <source>
        <dbReference type="Proteomes" id="UP000015105"/>
    </source>
</evidence>
<proteinExistence type="predicted"/>
<name>A0A453JFB4_AEGTS</name>
<organism evidence="1 2">
    <name type="scientific">Aegilops tauschii subsp. strangulata</name>
    <name type="common">Goatgrass</name>
    <dbReference type="NCBI Taxonomy" id="200361"/>
    <lineage>
        <taxon>Eukaryota</taxon>
        <taxon>Viridiplantae</taxon>
        <taxon>Streptophyta</taxon>
        <taxon>Embryophyta</taxon>
        <taxon>Tracheophyta</taxon>
        <taxon>Spermatophyta</taxon>
        <taxon>Magnoliopsida</taxon>
        <taxon>Liliopsida</taxon>
        <taxon>Poales</taxon>
        <taxon>Poaceae</taxon>
        <taxon>BOP clade</taxon>
        <taxon>Pooideae</taxon>
        <taxon>Triticodae</taxon>
        <taxon>Triticeae</taxon>
        <taxon>Triticinae</taxon>
        <taxon>Aegilops</taxon>
    </lineage>
</organism>
<accession>A0A453JFB4</accession>
<keyword evidence="2" id="KW-1185">Reference proteome</keyword>
<reference evidence="1" key="4">
    <citation type="submission" date="2019-03" db="UniProtKB">
        <authorList>
            <consortium name="EnsemblPlants"/>
        </authorList>
    </citation>
    <scope>IDENTIFICATION</scope>
</reference>
<dbReference type="Proteomes" id="UP000015105">
    <property type="component" value="Chromosome 5D"/>
</dbReference>